<feature type="chain" id="PRO_5030944267" evidence="2">
    <location>
        <begin position="21"/>
        <end position="541"/>
    </location>
</feature>
<evidence type="ECO:0000313" key="3">
    <source>
        <dbReference type="EMBL" id="MBB6049880.1"/>
    </source>
</evidence>
<sequence length="541" mass="59078">MKTLPLLLAVSLSLAAPALSADKALTEEQRIVHVLNRLGFGPRPGDLERVKAQGLSAYIQQQLHPETLPDTTVEAKAATFDGLAIPPRTLDRLEAQSRQKGKALRKQLQRKATEAGQESSKKALRQQLTEKQRQELEQAAQAKKQVAEATQQVVANKFLRAIESEKQLQEVLVDFWSNHFNIDASKVRTAKIADEQRVIRPHVLGKFSELLNASAHSAAMMLYLDNDQSTAATPAKGKAKTKKKPGGLNENYAREVMELHTLGVDGGYTQKDVTELARCLTGWGVEKGKYSSVFAYHDNLHDKKPKEVLGLRLPAGGGQEDGQAVLDLLARHPSTMRHISTQLCQRFVADNPPASLVEKCVATWKRTDGDIREILTTIFTSPEFNSASAFKSKVKSPFEYVVSAARALGASYEVGPKPQESFGKKTPTGKETLTSGQVALLGQPLFRYAFPTGYPEESSKWVSSGALIGRINFALRLTEGKLDDLKVPSLAPLSPEKPQTLALRLLGQPLSPATAATLQKQGVTGTKAVALLLGSPEFQRR</sequence>
<protein>
    <submittedName>
        <fullName evidence="3">Uncharacterized protein (DUF1800 family)</fullName>
    </submittedName>
</protein>
<evidence type="ECO:0000313" key="4">
    <source>
        <dbReference type="Proteomes" id="UP000520814"/>
    </source>
</evidence>
<dbReference type="Proteomes" id="UP000520814">
    <property type="component" value="Unassembled WGS sequence"/>
</dbReference>
<dbReference type="InterPro" id="IPR014917">
    <property type="entry name" value="DUF1800"/>
</dbReference>
<evidence type="ECO:0000256" key="1">
    <source>
        <dbReference type="SAM" id="MobiDB-lite"/>
    </source>
</evidence>
<evidence type="ECO:0000256" key="2">
    <source>
        <dbReference type="SAM" id="SignalP"/>
    </source>
</evidence>
<gene>
    <name evidence="3" type="ORF">HNQ39_001671</name>
</gene>
<feature type="region of interest" description="Disordered" evidence="1">
    <location>
        <begin position="109"/>
        <end position="131"/>
    </location>
</feature>
<name>A0A7W9SNH6_ARMRO</name>
<proteinExistence type="predicted"/>
<organism evidence="3 4">
    <name type="scientific">Armatimonas rosea</name>
    <dbReference type="NCBI Taxonomy" id="685828"/>
    <lineage>
        <taxon>Bacteria</taxon>
        <taxon>Bacillati</taxon>
        <taxon>Armatimonadota</taxon>
        <taxon>Armatimonadia</taxon>
        <taxon>Armatimonadales</taxon>
        <taxon>Armatimonadaceae</taxon>
        <taxon>Armatimonas</taxon>
    </lineage>
</organism>
<keyword evidence="2" id="KW-0732">Signal</keyword>
<dbReference type="EMBL" id="JACHGW010000002">
    <property type="protein sequence ID" value="MBB6049880.1"/>
    <property type="molecule type" value="Genomic_DNA"/>
</dbReference>
<dbReference type="AlphaFoldDB" id="A0A7W9SNH6"/>
<keyword evidence="4" id="KW-1185">Reference proteome</keyword>
<comment type="caution">
    <text evidence="3">The sequence shown here is derived from an EMBL/GenBank/DDBJ whole genome shotgun (WGS) entry which is preliminary data.</text>
</comment>
<dbReference type="Pfam" id="PF08811">
    <property type="entry name" value="DUF1800"/>
    <property type="match status" value="1"/>
</dbReference>
<reference evidence="3 4" key="1">
    <citation type="submission" date="2020-08" db="EMBL/GenBank/DDBJ databases">
        <title>Genomic Encyclopedia of Type Strains, Phase IV (KMG-IV): sequencing the most valuable type-strain genomes for metagenomic binning, comparative biology and taxonomic classification.</title>
        <authorList>
            <person name="Goeker M."/>
        </authorList>
    </citation>
    <scope>NUCLEOTIDE SEQUENCE [LARGE SCALE GENOMIC DNA]</scope>
    <source>
        <strain evidence="3 4">DSM 23562</strain>
    </source>
</reference>
<dbReference type="RefSeq" id="WP_184193782.1">
    <property type="nucleotide sequence ID" value="NZ_JACHGW010000002.1"/>
</dbReference>
<feature type="signal peptide" evidence="2">
    <location>
        <begin position="1"/>
        <end position="20"/>
    </location>
</feature>
<accession>A0A7W9SNH6</accession>